<dbReference type="Proteomes" id="UP000553343">
    <property type="component" value="Unassembled WGS sequence"/>
</dbReference>
<name>A0A850SVS7_9BACT</name>
<protein>
    <submittedName>
        <fullName evidence="1">Type I-E CRISPR-associated protein Cas7/Cse4/CasC</fullName>
    </submittedName>
</protein>
<keyword evidence="2" id="KW-1185">Reference proteome</keyword>
<proteinExistence type="predicted"/>
<reference evidence="1 2" key="1">
    <citation type="submission" date="2020-06" db="EMBL/GenBank/DDBJ databases">
        <title>High-quality draft genome of sulfate reducer Desulfobacter latus type strain AcrS2 isolated from marine sediment.</title>
        <authorList>
            <person name="Hoppe M."/>
            <person name="Larsen C.K."/>
            <person name="Marshall I.P.G."/>
            <person name="Schramm A."/>
            <person name="Marietou A.G."/>
        </authorList>
    </citation>
    <scope>NUCLEOTIDE SEQUENCE [LARGE SCALE GENOMIC DNA]</scope>
    <source>
        <strain evidence="1 2">AcRS2</strain>
    </source>
</reference>
<dbReference type="Pfam" id="PF09344">
    <property type="entry name" value="Cas_CT1975"/>
    <property type="match status" value="1"/>
</dbReference>
<accession>A0A850SVS7</accession>
<evidence type="ECO:0000313" key="2">
    <source>
        <dbReference type="Proteomes" id="UP000553343"/>
    </source>
</evidence>
<comment type="caution">
    <text evidence="1">The sequence shown here is derived from an EMBL/GenBank/DDBJ whole genome shotgun (WGS) entry which is preliminary data.</text>
</comment>
<dbReference type="InterPro" id="IPR010148">
    <property type="entry name" value="CRISPR-assoc_prot_CT1975"/>
</dbReference>
<evidence type="ECO:0000313" key="1">
    <source>
        <dbReference type="EMBL" id="NWH05259.1"/>
    </source>
</evidence>
<dbReference type="NCBIfam" id="TIGR01869">
    <property type="entry name" value="casC_Cse4"/>
    <property type="match status" value="1"/>
</dbReference>
<dbReference type="AlphaFoldDB" id="A0A850SVS7"/>
<dbReference type="EMBL" id="JACADJ010000028">
    <property type="protein sequence ID" value="NWH05259.1"/>
    <property type="molecule type" value="Genomic_DNA"/>
</dbReference>
<organism evidence="1 2">
    <name type="scientific">Desulfobacter latus</name>
    <dbReference type="NCBI Taxonomy" id="2292"/>
    <lineage>
        <taxon>Bacteria</taxon>
        <taxon>Pseudomonadati</taxon>
        <taxon>Thermodesulfobacteriota</taxon>
        <taxon>Desulfobacteria</taxon>
        <taxon>Desulfobacterales</taxon>
        <taxon>Desulfobacteraceae</taxon>
        <taxon>Desulfobacter</taxon>
    </lineage>
</organism>
<sequence length="374" mass="41769">MNLIELHILQSFPVSCLNRDDVGAPKTAYFGGSQRARVSSQAWKRPIRAMAKEFAPGAFAGQRTRFIVRSLEQIYLESKLAPLAAKELAIITADSMGKLDDPEKGNVKTLLYFSPQELESVTSEVLDKDYEPVLQIVLDEKSTKKDKDKAKKSLKAFTDKASKKLKAKVKDNADIALFGRMVADDHSLMVEGAGLFSHALSTHSVANEIDFFSAVDDNNTADDEGAGHLGTIEFNSACYYRYVGLNIDMLKDDQHLAHYENDEFNKIVRTFLKAAIMAVPSARKNSMFAFNPPAYVLGFKRNGQPLSLVNAFEKPVRKSKEGYITESIDRMNNHWNNLADTYCLKKQGDIQVSIPKNNIDDFIMALIKEVPSNE</sequence>
<gene>
    <name evidence="1" type="primary">cas7e</name>
    <name evidence="1" type="ORF">HXW94_09710</name>
</gene>